<protein>
    <submittedName>
        <fullName evidence="2">Carboxymuconolactone decarboxylase family protein</fullName>
    </submittedName>
</protein>
<reference evidence="2 3" key="1">
    <citation type="submission" date="2020-10" db="EMBL/GenBank/DDBJ databases">
        <title>Complete genome sequence of Paludibaculum fermentans P105T, a facultatively anaerobic acidobacterium capable of dissimilatory Fe(III) reduction.</title>
        <authorList>
            <person name="Dedysh S.N."/>
            <person name="Beletsky A.V."/>
            <person name="Kulichevskaya I.S."/>
            <person name="Mardanov A.V."/>
            <person name="Ravin N.V."/>
        </authorList>
    </citation>
    <scope>NUCLEOTIDE SEQUENCE [LARGE SCALE GENOMIC DNA]</scope>
    <source>
        <strain evidence="2 3">P105</strain>
    </source>
</reference>
<dbReference type="Proteomes" id="UP000593892">
    <property type="component" value="Chromosome"/>
</dbReference>
<accession>A0A7S7SQ00</accession>
<dbReference type="InterPro" id="IPR003779">
    <property type="entry name" value="CMD-like"/>
</dbReference>
<name>A0A7S7SQ00_PALFE</name>
<dbReference type="InterPro" id="IPR004675">
    <property type="entry name" value="AhpD_core"/>
</dbReference>
<dbReference type="PANTHER" id="PTHR34846:SF10">
    <property type="entry name" value="CYTOPLASMIC PROTEIN"/>
    <property type="match status" value="1"/>
</dbReference>
<dbReference type="PANTHER" id="PTHR34846">
    <property type="entry name" value="4-CARBOXYMUCONOLACTONE DECARBOXYLASE FAMILY PROTEIN (AFU_ORTHOLOGUE AFUA_6G11590)"/>
    <property type="match status" value="1"/>
</dbReference>
<evidence type="ECO:0000259" key="1">
    <source>
        <dbReference type="Pfam" id="PF02627"/>
    </source>
</evidence>
<evidence type="ECO:0000313" key="3">
    <source>
        <dbReference type="Proteomes" id="UP000593892"/>
    </source>
</evidence>
<dbReference type="AlphaFoldDB" id="A0A7S7SQ00"/>
<dbReference type="NCBIfam" id="TIGR00778">
    <property type="entry name" value="ahpD_dom"/>
    <property type="match status" value="1"/>
</dbReference>
<gene>
    <name evidence="2" type="ORF">IRI77_17705</name>
</gene>
<keyword evidence="3" id="KW-1185">Reference proteome</keyword>
<dbReference type="Pfam" id="PF02627">
    <property type="entry name" value="CMD"/>
    <property type="match status" value="1"/>
</dbReference>
<dbReference type="EMBL" id="CP063849">
    <property type="protein sequence ID" value="QOY91705.1"/>
    <property type="molecule type" value="Genomic_DNA"/>
</dbReference>
<dbReference type="KEGG" id="pfer:IRI77_17705"/>
<proteinExistence type="predicted"/>
<dbReference type="InterPro" id="IPR029032">
    <property type="entry name" value="AhpD-like"/>
</dbReference>
<dbReference type="GO" id="GO:0051920">
    <property type="term" value="F:peroxiredoxin activity"/>
    <property type="evidence" value="ECO:0007669"/>
    <property type="project" value="InterPro"/>
</dbReference>
<feature type="domain" description="Carboxymuconolactone decarboxylase-like" evidence="1">
    <location>
        <begin position="12"/>
        <end position="93"/>
    </location>
</feature>
<dbReference type="SUPFAM" id="SSF69118">
    <property type="entry name" value="AhpD-like"/>
    <property type="match status" value="1"/>
</dbReference>
<dbReference type="RefSeq" id="WP_194453359.1">
    <property type="nucleotide sequence ID" value="NZ_CP063849.1"/>
</dbReference>
<organism evidence="2 3">
    <name type="scientific">Paludibaculum fermentans</name>
    <dbReference type="NCBI Taxonomy" id="1473598"/>
    <lineage>
        <taxon>Bacteria</taxon>
        <taxon>Pseudomonadati</taxon>
        <taxon>Acidobacteriota</taxon>
        <taxon>Terriglobia</taxon>
        <taxon>Bryobacterales</taxon>
        <taxon>Bryobacteraceae</taxon>
        <taxon>Paludibaculum</taxon>
    </lineage>
</organism>
<dbReference type="Gene3D" id="1.20.1290.10">
    <property type="entry name" value="AhpD-like"/>
    <property type="match status" value="1"/>
</dbReference>
<evidence type="ECO:0000313" key="2">
    <source>
        <dbReference type="EMBL" id="QOY91705.1"/>
    </source>
</evidence>
<sequence length="160" mass="18009">MKERMNYAKASPEVYQSMLGLHHYLENCGLDKKLMDLVYLRASQINGCAFCIDMHWKDLRAMGVSEQDLCMLSAWHEWPAFTERERAALQWTESVTLLTEGFVPDAVYETARAHFSETELAQLTLAVVAINGWNRLNVAFRKPAGAYQPQAAAASVPSPV</sequence>